<sequence length="247" mass="27564">MATHPDFRALLPLTSALAVTLLALPTSASAQEVLARRDEIPDAHLRGVTHVVCATFPEGSEPEVPLFERRGIGFQPASPVPRARTVPVSRWSDPGGWQEDCYPAFAHERVAEHGVSVQYAHVMLDLRSGRKAWLREGGDNSPTAVWVTIESLRPLEAFEDKGVEFFKLRREGQPPLVVREAPEDSASPTDLDLHDDSVILGRRVGDFAEVLVFDEKEDQYRRRGWVRLVDGQDTLLLWPVNYPSHGC</sequence>
<dbReference type="AlphaFoldDB" id="A0A848L727"/>
<keyword evidence="1" id="KW-0732">Signal</keyword>
<dbReference type="Proteomes" id="UP000518300">
    <property type="component" value="Unassembled WGS sequence"/>
</dbReference>
<feature type="signal peptide" evidence="1">
    <location>
        <begin position="1"/>
        <end position="30"/>
    </location>
</feature>
<dbReference type="RefSeq" id="WP_169343685.1">
    <property type="nucleotide sequence ID" value="NZ_JABBJJ010000018.1"/>
</dbReference>
<name>A0A848L727_9BACT</name>
<dbReference type="EMBL" id="JABBJJ010000018">
    <property type="protein sequence ID" value="NMO14386.1"/>
    <property type="molecule type" value="Genomic_DNA"/>
</dbReference>
<evidence type="ECO:0008006" key="4">
    <source>
        <dbReference type="Google" id="ProtNLM"/>
    </source>
</evidence>
<gene>
    <name evidence="2" type="ORF">HG543_05880</name>
</gene>
<reference evidence="2 3" key="1">
    <citation type="submission" date="2020-04" db="EMBL/GenBank/DDBJ databases">
        <title>Draft genome of Pyxidicoccus fallax type strain.</title>
        <authorList>
            <person name="Whitworth D.E."/>
        </authorList>
    </citation>
    <scope>NUCLEOTIDE SEQUENCE [LARGE SCALE GENOMIC DNA]</scope>
    <source>
        <strain evidence="2 3">DSM 14698</strain>
    </source>
</reference>
<keyword evidence="3" id="KW-1185">Reference proteome</keyword>
<comment type="caution">
    <text evidence="2">The sequence shown here is derived from an EMBL/GenBank/DDBJ whole genome shotgun (WGS) entry which is preliminary data.</text>
</comment>
<evidence type="ECO:0000313" key="3">
    <source>
        <dbReference type="Proteomes" id="UP000518300"/>
    </source>
</evidence>
<evidence type="ECO:0000256" key="1">
    <source>
        <dbReference type="SAM" id="SignalP"/>
    </source>
</evidence>
<protein>
    <recommendedName>
        <fullName evidence="4">Lipoprotein</fullName>
    </recommendedName>
</protein>
<proteinExistence type="predicted"/>
<organism evidence="2 3">
    <name type="scientific">Pyxidicoccus fallax</name>
    <dbReference type="NCBI Taxonomy" id="394095"/>
    <lineage>
        <taxon>Bacteria</taxon>
        <taxon>Pseudomonadati</taxon>
        <taxon>Myxococcota</taxon>
        <taxon>Myxococcia</taxon>
        <taxon>Myxococcales</taxon>
        <taxon>Cystobacterineae</taxon>
        <taxon>Myxococcaceae</taxon>
        <taxon>Pyxidicoccus</taxon>
    </lineage>
</organism>
<accession>A0A848L727</accession>
<evidence type="ECO:0000313" key="2">
    <source>
        <dbReference type="EMBL" id="NMO14386.1"/>
    </source>
</evidence>
<feature type="chain" id="PRO_5032508960" description="Lipoprotein" evidence="1">
    <location>
        <begin position="31"/>
        <end position="247"/>
    </location>
</feature>